<feature type="transmembrane region" description="Helical" evidence="1">
    <location>
        <begin position="220"/>
        <end position="237"/>
    </location>
</feature>
<dbReference type="AlphaFoldDB" id="A0A8H3CD18"/>
<sequence>MMNYERLTTLVSSAALAPKPTLWQHLIMLIKSSRPPGWTFGPILYGIGLIHSGMIPKTLSALAVCLSQIATLSFPLCIIVFGINDVYDYQTDIQNPRKSATSLEGTILPPAHHAFVCRAAITASLIIIATSMLPFTFSPAASMSNSTFQTYTPMLTTTALVALGWMYSAPPVRLKEVPIIDSIANGLIVFLSWFLGYASCRALAGDRGPGWNITSIPSKGYVLGLVTSSVHALGAAADIDADLAAGQRTVGTVLGSQGCAALGVFAYGLALLTEPLASIFGVYLIGGLSVMLSVCVVPTPTWVHYAFKIIVFWTVGMSFLWFGAKLSKRSA</sequence>
<feature type="transmembrane region" description="Helical" evidence="1">
    <location>
        <begin position="179"/>
        <end position="199"/>
    </location>
</feature>
<evidence type="ECO:0000313" key="2">
    <source>
        <dbReference type="EMBL" id="CAE6478661.1"/>
    </source>
</evidence>
<feature type="transmembrane region" description="Helical" evidence="1">
    <location>
        <begin position="59"/>
        <end position="83"/>
    </location>
</feature>
<feature type="transmembrane region" description="Helical" evidence="1">
    <location>
        <begin position="305"/>
        <end position="324"/>
    </location>
</feature>
<dbReference type="Proteomes" id="UP000663841">
    <property type="component" value="Unassembled WGS sequence"/>
</dbReference>
<keyword evidence="1" id="KW-0812">Transmembrane</keyword>
<feature type="transmembrane region" description="Helical" evidence="1">
    <location>
        <begin position="113"/>
        <end position="136"/>
    </location>
</feature>
<dbReference type="EMBL" id="CAJMWW010000645">
    <property type="protein sequence ID" value="CAE6478661.1"/>
    <property type="molecule type" value="Genomic_DNA"/>
</dbReference>
<accession>A0A8H3CD18</accession>
<name>A0A8H3CD18_9AGAM</name>
<keyword evidence="1" id="KW-1133">Transmembrane helix</keyword>
<keyword evidence="1" id="KW-0472">Membrane</keyword>
<dbReference type="Gene3D" id="1.10.357.140">
    <property type="entry name" value="UbiA prenyltransferase"/>
    <property type="match status" value="1"/>
</dbReference>
<proteinExistence type="predicted"/>
<evidence type="ECO:0000313" key="3">
    <source>
        <dbReference type="Proteomes" id="UP000663841"/>
    </source>
</evidence>
<comment type="caution">
    <text evidence="2">The sequence shown here is derived from an EMBL/GenBank/DDBJ whole genome shotgun (WGS) entry which is preliminary data.</text>
</comment>
<dbReference type="InterPro" id="IPR044878">
    <property type="entry name" value="UbiA_sf"/>
</dbReference>
<feature type="transmembrane region" description="Helical" evidence="1">
    <location>
        <begin position="249"/>
        <end position="272"/>
    </location>
</feature>
<feature type="transmembrane region" description="Helical" evidence="1">
    <location>
        <begin position="279"/>
        <end position="299"/>
    </location>
</feature>
<protein>
    <submittedName>
        <fullName evidence="2">Uncharacterized protein</fullName>
    </submittedName>
</protein>
<feature type="transmembrane region" description="Helical" evidence="1">
    <location>
        <begin position="148"/>
        <end position="167"/>
    </location>
</feature>
<gene>
    <name evidence="2" type="ORF">RDB_LOCUS200272</name>
</gene>
<evidence type="ECO:0000256" key="1">
    <source>
        <dbReference type="SAM" id="Phobius"/>
    </source>
</evidence>
<organism evidence="2 3">
    <name type="scientific">Rhizoctonia solani</name>
    <dbReference type="NCBI Taxonomy" id="456999"/>
    <lineage>
        <taxon>Eukaryota</taxon>
        <taxon>Fungi</taxon>
        <taxon>Dikarya</taxon>
        <taxon>Basidiomycota</taxon>
        <taxon>Agaricomycotina</taxon>
        <taxon>Agaricomycetes</taxon>
        <taxon>Cantharellales</taxon>
        <taxon>Ceratobasidiaceae</taxon>
        <taxon>Rhizoctonia</taxon>
    </lineage>
</organism>
<reference evidence="2" key="1">
    <citation type="submission" date="2021-01" db="EMBL/GenBank/DDBJ databases">
        <authorList>
            <person name="Kaushik A."/>
        </authorList>
    </citation>
    <scope>NUCLEOTIDE SEQUENCE</scope>
    <source>
        <strain evidence="2">AG3-T5</strain>
    </source>
</reference>